<dbReference type="InterPro" id="IPR001789">
    <property type="entry name" value="Sig_transdc_resp-reg_receiver"/>
</dbReference>
<feature type="domain" description="Response regulatory" evidence="7">
    <location>
        <begin position="2"/>
        <end position="114"/>
    </location>
</feature>
<keyword evidence="4" id="KW-0238">DNA-binding</keyword>
<dbReference type="RefSeq" id="WP_092863822.1">
    <property type="nucleotide sequence ID" value="NZ_FPCH01000001.1"/>
</dbReference>
<dbReference type="InterPro" id="IPR011006">
    <property type="entry name" value="CheY-like_superfamily"/>
</dbReference>
<dbReference type="Proteomes" id="UP000199423">
    <property type="component" value="Unassembled WGS sequence"/>
</dbReference>
<dbReference type="GO" id="GO:0032993">
    <property type="term" value="C:protein-DNA complex"/>
    <property type="evidence" value="ECO:0007669"/>
    <property type="project" value="TreeGrafter"/>
</dbReference>
<dbReference type="GO" id="GO:0000156">
    <property type="term" value="F:phosphorelay response regulator activity"/>
    <property type="evidence" value="ECO:0007669"/>
    <property type="project" value="TreeGrafter"/>
</dbReference>
<organism evidence="8 9">
    <name type="scientific">Hyphomicrobium facile</name>
    <dbReference type="NCBI Taxonomy" id="51670"/>
    <lineage>
        <taxon>Bacteria</taxon>
        <taxon>Pseudomonadati</taxon>
        <taxon>Pseudomonadota</taxon>
        <taxon>Alphaproteobacteria</taxon>
        <taxon>Hyphomicrobiales</taxon>
        <taxon>Hyphomicrobiaceae</taxon>
        <taxon>Hyphomicrobium</taxon>
    </lineage>
</organism>
<evidence type="ECO:0000256" key="6">
    <source>
        <dbReference type="PROSITE-ProRule" id="PRU00169"/>
    </source>
</evidence>
<proteinExistence type="predicted"/>
<dbReference type="InterPro" id="IPR039420">
    <property type="entry name" value="WalR-like"/>
</dbReference>
<dbReference type="SUPFAM" id="SSF52172">
    <property type="entry name" value="CheY-like"/>
    <property type="match status" value="1"/>
</dbReference>
<evidence type="ECO:0000256" key="3">
    <source>
        <dbReference type="ARBA" id="ARBA00023015"/>
    </source>
</evidence>
<dbReference type="GO" id="GO:0000976">
    <property type="term" value="F:transcription cis-regulatory region binding"/>
    <property type="evidence" value="ECO:0007669"/>
    <property type="project" value="TreeGrafter"/>
</dbReference>
<dbReference type="OrthoDB" id="7060229at2"/>
<evidence type="ECO:0000256" key="5">
    <source>
        <dbReference type="ARBA" id="ARBA00023163"/>
    </source>
</evidence>
<protein>
    <submittedName>
        <fullName evidence="8">CheY chemotaxis protein or a CheY-like REC (Receiver) domain</fullName>
    </submittedName>
</protein>
<dbReference type="STRING" id="51670.SAMN04488557_0529"/>
<evidence type="ECO:0000256" key="2">
    <source>
        <dbReference type="ARBA" id="ARBA00023012"/>
    </source>
</evidence>
<evidence type="ECO:0000256" key="1">
    <source>
        <dbReference type="ARBA" id="ARBA00022553"/>
    </source>
</evidence>
<feature type="modified residue" description="4-aspartylphosphate" evidence="6">
    <location>
        <position position="52"/>
    </location>
</feature>
<reference evidence="9" key="1">
    <citation type="submission" date="2016-10" db="EMBL/GenBank/DDBJ databases">
        <authorList>
            <person name="Varghese N."/>
            <person name="Submissions S."/>
        </authorList>
    </citation>
    <scope>NUCLEOTIDE SEQUENCE [LARGE SCALE GENOMIC DNA]</scope>
    <source>
        <strain evidence="9">DSM 1565</strain>
    </source>
</reference>
<name>A0A1I7MW35_9HYPH</name>
<evidence type="ECO:0000313" key="8">
    <source>
        <dbReference type="EMBL" id="SFV26600.1"/>
    </source>
</evidence>
<keyword evidence="2" id="KW-0902">Two-component regulatory system</keyword>
<dbReference type="Pfam" id="PF00072">
    <property type="entry name" value="Response_reg"/>
    <property type="match status" value="1"/>
</dbReference>
<evidence type="ECO:0000259" key="7">
    <source>
        <dbReference type="PROSITE" id="PS50110"/>
    </source>
</evidence>
<dbReference type="SMART" id="SM00448">
    <property type="entry name" value="REC"/>
    <property type="match status" value="1"/>
</dbReference>
<dbReference type="PROSITE" id="PS50110">
    <property type="entry name" value="RESPONSE_REGULATORY"/>
    <property type="match status" value="1"/>
</dbReference>
<evidence type="ECO:0000256" key="4">
    <source>
        <dbReference type="ARBA" id="ARBA00023125"/>
    </source>
</evidence>
<dbReference type="GO" id="GO:0006355">
    <property type="term" value="P:regulation of DNA-templated transcription"/>
    <property type="evidence" value="ECO:0007669"/>
    <property type="project" value="TreeGrafter"/>
</dbReference>
<dbReference type="GO" id="GO:0005829">
    <property type="term" value="C:cytosol"/>
    <property type="evidence" value="ECO:0007669"/>
    <property type="project" value="TreeGrafter"/>
</dbReference>
<gene>
    <name evidence="8" type="ORF">SAMN04488557_0529</name>
</gene>
<sequence length="143" mass="15360">MKILITEDEPIVADELEAIVTDLGHQVVGIAGSSRRAFKLAETTGCDLAFVDVHLSDGMTGPAVARHLSEDAHATVIFTTSNPRHVPADFSSACGILVKPYSEHSVKSAVAFVVDCMETGRSLRPKPRTLELSPAYAARWKVS</sequence>
<keyword evidence="3" id="KW-0805">Transcription regulation</keyword>
<dbReference type="AlphaFoldDB" id="A0A1I7MW35"/>
<keyword evidence="5" id="KW-0804">Transcription</keyword>
<dbReference type="EMBL" id="FPCH01000001">
    <property type="protein sequence ID" value="SFV26600.1"/>
    <property type="molecule type" value="Genomic_DNA"/>
</dbReference>
<accession>A0A1I7MW35</accession>
<keyword evidence="1 6" id="KW-0597">Phosphoprotein</keyword>
<keyword evidence="9" id="KW-1185">Reference proteome</keyword>
<dbReference type="PANTHER" id="PTHR48111:SF1">
    <property type="entry name" value="TWO-COMPONENT RESPONSE REGULATOR ORR33"/>
    <property type="match status" value="1"/>
</dbReference>
<evidence type="ECO:0000313" key="9">
    <source>
        <dbReference type="Proteomes" id="UP000199423"/>
    </source>
</evidence>
<dbReference type="Gene3D" id="3.40.50.2300">
    <property type="match status" value="1"/>
</dbReference>
<dbReference type="PANTHER" id="PTHR48111">
    <property type="entry name" value="REGULATOR OF RPOS"/>
    <property type="match status" value="1"/>
</dbReference>